<dbReference type="Proteomes" id="UP001229346">
    <property type="component" value="Unassembled WGS sequence"/>
</dbReference>
<proteinExistence type="predicted"/>
<gene>
    <name evidence="1" type="ORF">J2T15_001617</name>
</gene>
<evidence type="ECO:0000313" key="1">
    <source>
        <dbReference type="EMBL" id="MDQ0112182.1"/>
    </source>
</evidence>
<sequence length="49" mass="5228">MTNRDGRGNESQMDSGMILASTKVVGALYKKDFVSMSASAHAGKAFVVY</sequence>
<reference evidence="1 2" key="1">
    <citation type="submission" date="2023-07" db="EMBL/GenBank/DDBJ databases">
        <title>Sorghum-associated microbial communities from plants grown in Nebraska, USA.</title>
        <authorList>
            <person name="Schachtman D."/>
        </authorList>
    </citation>
    <scope>NUCLEOTIDE SEQUENCE [LARGE SCALE GENOMIC DNA]</scope>
    <source>
        <strain evidence="1 2">CC482</strain>
    </source>
</reference>
<keyword evidence="2" id="KW-1185">Reference proteome</keyword>
<accession>A0ABT9TYV0</accession>
<organism evidence="1 2">
    <name type="scientific">Paenibacillus harenae</name>
    <dbReference type="NCBI Taxonomy" id="306543"/>
    <lineage>
        <taxon>Bacteria</taxon>
        <taxon>Bacillati</taxon>
        <taxon>Bacillota</taxon>
        <taxon>Bacilli</taxon>
        <taxon>Bacillales</taxon>
        <taxon>Paenibacillaceae</taxon>
        <taxon>Paenibacillus</taxon>
    </lineage>
</organism>
<comment type="caution">
    <text evidence="1">The sequence shown here is derived from an EMBL/GenBank/DDBJ whole genome shotgun (WGS) entry which is preliminary data.</text>
</comment>
<protein>
    <submittedName>
        <fullName evidence="1">Uncharacterized protein</fullName>
    </submittedName>
</protein>
<name>A0ABT9TYV0_PAEHA</name>
<evidence type="ECO:0000313" key="2">
    <source>
        <dbReference type="Proteomes" id="UP001229346"/>
    </source>
</evidence>
<dbReference type="EMBL" id="JAUSSU010000003">
    <property type="protein sequence ID" value="MDQ0112182.1"/>
    <property type="molecule type" value="Genomic_DNA"/>
</dbReference>